<proteinExistence type="predicted"/>
<evidence type="ECO:0000313" key="2">
    <source>
        <dbReference type="EMBL" id="MBB4102408.1"/>
    </source>
</evidence>
<evidence type="ECO:0000256" key="1">
    <source>
        <dbReference type="SAM" id="Phobius"/>
    </source>
</evidence>
<evidence type="ECO:0008006" key="4">
    <source>
        <dbReference type="Google" id="ProtNLM"/>
    </source>
</evidence>
<reference evidence="2 3" key="1">
    <citation type="submission" date="2020-08" db="EMBL/GenBank/DDBJ databases">
        <title>Genomic Encyclopedia of Type Strains, Phase IV (KMG-IV): sequencing the most valuable type-strain genomes for metagenomic binning, comparative biology and taxonomic classification.</title>
        <authorList>
            <person name="Goeker M."/>
        </authorList>
    </citation>
    <scope>NUCLEOTIDE SEQUENCE [LARGE SCALE GENOMIC DNA]</scope>
    <source>
        <strain evidence="2 3">DSM 26385</strain>
    </source>
</reference>
<name>A0A7W6JZH7_9HYPH</name>
<dbReference type="Proteomes" id="UP000584824">
    <property type="component" value="Unassembled WGS sequence"/>
</dbReference>
<comment type="caution">
    <text evidence="2">The sequence shown here is derived from an EMBL/GenBank/DDBJ whole genome shotgun (WGS) entry which is preliminary data.</text>
</comment>
<keyword evidence="1" id="KW-1133">Transmembrane helix</keyword>
<dbReference type="EMBL" id="JACIDU010000003">
    <property type="protein sequence ID" value="MBB4102408.1"/>
    <property type="molecule type" value="Genomic_DNA"/>
</dbReference>
<dbReference type="RefSeq" id="WP_183789946.1">
    <property type="nucleotide sequence ID" value="NZ_JACIDU010000003.1"/>
</dbReference>
<protein>
    <recommendedName>
        <fullName evidence="4">Haemolysin XhlA</fullName>
    </recommendedName>
</protein>
<accession>A0A7W6JZH7</accession>
<evidence type="ECO:0000313" key="3">
    <source>
        <dbReference type="Proteomes" id="UP000584824"/>
    </source>
</evidence>
<keyword evidence="3" id="KW-1185">Reference proteome</keyword>
<gene>
    <name evidence="2" type="ORF">GGQ66_000943</name>
</gene>
<keyword evidence="1" id="KW-0472">Membrane</keyword>
<sequence length="88" mass="9618">MADPITIDHFMKIVEGQAKIAEKLDNFIDAQKSMKSEIDAIKADVAAIKQANSSYKAYVQGALGLFTIIWTGLTLFVIPIIHKKLGLG</sequence>
<dbReference type="AlphaFoldDB" id="A0A7W6JZH7"/>
<keyword evidence="1" id="KW-0812">Transmembrane</keyword>
<feature type="transmembrane region" description="Helical" evidence="1">
    <location>
        <begin position="62"/>
        <end position="81"/>
    </location>
</feature>
<organism evidence="2 3">
    <name type="scientific">Allorhizobium borbori</name>
    <dbReference type="NCBI Taxonomy" id="485907"/>
    <lineage>
        <taxon>Bacteria</taxon>
        <taxon>Pseudomonadati</taxon>
        <taxon>Pseudomonadota</taxon>
        <taxon>Alphaproteobacteria</taxon>
        <taxon>Hyphomicrobiales</taxon>
        <taxon>Rhizobiaceae</taxon>
        <taxon>Rhizobium/Agrobacterium group</taxon>
        <taxon>Allorhizobium</taxon>
    </lineage>
</organism>